<keyword evidence="3" id="KW-1185">Reference proteome</keyword>
<feature type="region of interest" description="Disordered" evidence="1">
    <location>
        <begin position="1"/>
        <end position="29"/>
    </location>
</feature>
<organism evidence="2 3">
    <name type="scientific">Piloderma croceum (strain F 1598)</name>
    <dbReference type="NCBI Taxonomy" id="765440"/>
    <lineage>
        <taxon>Eukaryota</taxon>
        <taxon>Fungi</taxon>
        <taxon>Dikarya</taxon>
        <taxon>Basidiomycota</taxon>
        <taxon>Agaricomycotina</taxon>
        <taxon>Agaricomycetes</taxon>
        <taxon>Agaricomycetidae</taxon>
        <taxon>Atheliales</taxon>
        <taxon>Atheliaceae</taxon>
        <taxon>Piloderma</taxon>
    </lineage>
</organism>
<evidence type="ECO:0000313" key="3">
    <source>
        <dbReference type="Proteomes" id="UP000054166"/>
    </source>
</evidence>
<dbReference type="Proteomes" id="UP000054166">
    <property type="component" value="Unassembled WGS sequence"/>
</dbReference>
<proteinExistence type="predicted"/>
<reference evidence="3" key="2">
    <citation type="submission" date="2015-01" db="EMBL/GenBank/DDBJ databases">
        <title>Evolutionary Origins and Diversification of the Mycorrhizal Mutualists.</title>
        <authorList>
            <consortium name="DOE Joint Genome Institute"/>
            <consortium name="Mycorrhizal Genomics Consortium"/>
            <person name="Kohler A."/>
            <person name="Kuo A."/>
            <person name="Nagy L.G."/>
            <person name="Floudas D."/>
            <person name="Copeland A."/>
            <person name="Barry K.W."/>
            <person name="Cichocki N."/>
            <person name="Veneault-Fourrey C."/>
            <person name="LaButti K."/>
            <person name="Lindquist E.A."/>
            <person name="Lipzen A."/>
            <person name="Lundell T."/>
            <person name="Morin E."/>
            <person name="Murat C."/>
            <person name="Riley R."/>
            <person name="Ohm R."/>
            <person name="Sun H."/>
            <person name="Tunlid A."/>
            <person name="Henrissat B."/>
            <person name="Grigoriev I.V."/>
            <person name="Hibbett D.S."/>
            <person name="Martin F."/>
        </authorList>
    </citation>
    <scope>NUCLEOTIDE SEQUENCE [LARGE SCALE GENOMIC DNA]</scope>
    <source>
        <strain evidence="3">F 1598</strain>
    </source>
</reference>
<feature type="compositionally biased region" description="Basic and acidic residues" evidence="1">
    <location>
        <begin position="13"/>
        <end position="27"/>
    </location>
</feature>
<reference evidence="2 3" key="1">
    <citation type="submission" date="2014-04" db="EMBL/GenBank/DDBJ databases">
        <authorList>
            <consortium name="DOE Joint Genome Institute"/>
            <person name="Kuo A."/>
            <person name="Tarkka M."/>
            <person name="Buscot F."/>
            <person name="Kohler A."/>
            <person name="Nagy L.G."/>
            <person name="Floudas D."/>
            <person name="Copeland A."/>
            <person name="Barry K.W."/>
            <person name="Cichocki N."/>
            <person name="Veneault-Fourrey C."/>
            <person name="LaButti K."/>
            <person name="Lindquist E.A."/>
            <person name="Lipzen A."/>
            <person name="Lundell T."/>
            <person name="Morin E."/>
            <person name="Murat C."/>
            <person name="Sun H."/>
            <person name="Tunlid A."/>
            <person name="Henrissat B."/>
            <person name="Grigoriev I.V."/>
            <person name="Hibbett D.S."/>
            <person name="Martin F."/>
            <person name="Nordberg H.P."/>
            <person name="Cantor M.N."/>
            <person name="Hua S.X."/>
        </authorList>
    </citation>
    <scope>NUCLEOTIDE SEQUENCE [LARGE SCALE GENOMIC DNA]</scope>
    <source>
        <strain evidence="2 3">F 1598</strain>
    </source>
</reference>
<accession>A0A0C3BBP1</accession>
<dbReference type="InParanoid" id="A0A0C3BBP1"/>
<dbReference type="EMBL" id="KN832990">
    <property type="protein sequence ID" value="KIM83698.1"/>
    <property type="molecule type" value="Genomic_DNA"/>
</dbReference>
<dbReference type="AlphaFoldDB" id="A0A0C3BBP1"/>
<protein>
    <submittedName>
        <fullName evidence="2">Uncharacterized protein</fullName>
    </submittedName>
</protein>
<evidence type="ECO:0000256" key="1">
    <source>
        <dbReference type="SAM" id="MobiDB-lite"/>
    </source>
</evidence>
<sequence length="49" mass="5243">MGLGLGTPSKTAEWGDGKKWRGGERAGAKTRNWAAELHFECAIRNGGRG</sequence>
<gene>
    <name evidence="2" type="ORF">PILCRDRAFT_7104</name>
</gene>
<dbReference type="HOGENOM" id="CLU_3143609_0_0_1"/>
<name>A0A0C3BBP1_PILCF</name>
<evidence type="ECO:0000313" key="2">
    <source>
        <dbReference type="EMBL" id="KIM83698.1"/>
    </source>
</evidence>